<dbReference type="Gene3D" id="3.90.180.10">
    <property type="entry name" value="Medium-chain alcohol dehydrogenases, catalytic domain"/>
    <property type="match status" value="1"/>
</dbReference>
<keyword evidence="3" id="KW-1185">Reference proteome</keyword>
<dbReference type="PANTHER" id="PTHR45348:SF2">
    <property type="entry name" value="ZINC-TYPE ALCOHOL DEHYDROGENASE-LIKE PROTEIN C2E1P3.01"/>
    <property type="match status" value="1"/>
</dbReference>
<dbReference type="InterPro" id="IPR036291">
    <property type="entry name" value="NAD(P)-bd_dom_sf"/>
</dbReference>
<dbReference type="SUPFAM" id="SSF50129">
    <property type="entry name" value="GroES-like"/>
    <property type="match status" value="1"/>
</dbReference>
<dbReference type="EMBL" id="JASNQZ010000008">
    <property type="protein sequence ID" value="KAL0953196.1"/>
    <property type="molecule type" value="Genomic_DNA"/>
</dbReference>
<dbReference type="Pfam" id="PF00107">
    <property type="entry name" value="ADH_zinc_N"/>
    <property type="match status" value="1"/>
</dbReference>
<evidence type="ECO:0000313" key="3">
    <source>
        <dbReference type="Proteomes" id="UP001556367"/>
    </source>
</evidence>
<dbReference type="InterPro" id="IPR020843">
    <property type="entry name" value="ER"/>
</dbReference>
<dbReference type="InterPro" id="IPR013149">
    <property type="entry name" value="ADH-like_C"/>
</dbReference>
<dbReference type="Gene3D" id="3.40.50.720">
    <property type="entry name" value="NAD(P)-binding Rossmann-like Domain"/>
    <property type="match status" value="1"/>
</dbReference>
<accession>A0ABR3JCA9</accession>
<protein>
    <recommendedName>
        <fullName evidence="1">Enoyl reductase (ER) domain-containing protein</fullName>
    </recommendedName>
</protein>
<dbReference type="PANTHER" id="PTHR45348">
    <property type="entry name" value="HYPOTHETICAL OXIDOREDUCTASE (EUROFUNG)"/>
    <property type="match status" value="1"/>
</dbReference>
<name>A0ABR3JCA9_9AGAR</name>
<comment type="caution">
    <text evidence="2">The sequence shown here is derived from an EMBL/GenBank/DDBJ whole genome shotgun (WGS) entry which is preliminary data.</text>
</comment>
<reference evidence="3" key="1">
    <citation type="submission" date="2024-06" db="EMBL/GenBank/DDBJ databases">
        <title>Multi-omics analyses provide insights into the biosynthesis of the anticancer antibiotic pleurotin in Hohenbuehelia grisea.</title>
        <authorList>
            <person name="Weaver J.A."/>
            <person name="Alberti F."/>
        </authorList>
    </citation>
    <scope>NUCLEOTIDE SEQUENCE [LARGE SCALE GENOMIC DNA]</scope>
    <source>
        <strain evidence="3">T-177</strain>
    </source>
</reference>
<evidence type="ECO:0000259" key="1">
    <source>
        <dbReference type="SMART" id="SM00829"/>
    </source>
</evidence>
<gene>
    <name evidence="2" type="ORF">HGRIS_004451</name>
</gene>
<organism evidence="2 3">
    <name type="scientific">Hohenbuehelia grisea</name>
    <dbReference type="NCBI Taxonomy" id="104357"/>
    <lineage>
        <taxon>Eukaryota</taxon>
        <taxon>Fungi</taxon>
        <taxon>Dikarya</taxon>
        <taxon>Basidiomycota</taxon>
        <taxon>Agaricomycotina</taxon>
        <taxon>Agaricomycetes</taxon>
        <taxon>Agaricomycetidae</taxon>
        <taxon>Agaricales</taxon>
        <taxon>Pleurotineae</taxon>
        <taxon>Pleurotaceae</taxon>
        <taxon>Hohenbuehelia</taxon>
    </lineage>
</organism>
<dbReference type="SMART" id="SM00829">
    <property type="entry name" value="PKS_ER"/>
    <property type="match status" value="1"/>
</dbReference>
<proteinExistence type="predicted"/>
<dbReference type="InterPro" id="IPR013154">
    <property type="entry name" value="ADH-like_N"/>
</dbReference>
<dbReference type="InterPro" id="IPR011032">
    <property type="entry name" value="GroES-like_sf"/>
</dbReference>
<feature type="domain" description="Enoyl reductase (ER)" evidence="1">
    <location>
        <begin position="15"/>
        <end position="342"/>
    </location>
</feature>
<dbReference type="Proteomes" id="UP001556367">
    <property type="component" value="Unassembled WGS sequence"/>
</dbReference>
<dbReference type="CDD" id="cd08249">
    <property type="entry name" value="enoyl_reductase_like"/>
    <property type="match status" value="1"/>
</dbReference>
<sequence>MTAIPETQRALVLPGPGEWYKLIQRSVPQPGHGEVLIKLEATGLNPAEWKYAGLLDLEGLTRSWGLTKAYPAYMGQDGAGVVVDVGDGVTSVKKGDRVAFQGWFEENYTAYQQYTLAHADLIAKIPSSMTFPEAASLPLALATAAIGLSVPYSPPSNGGLGLKGIWEDDAQGYYDGQPILIYGGSSSVGQFACEISGFSTIITTSSVKHTEFLDELGATHVVDRHADVSAEIKKIHGKTGFKYIYDAVHGPISQTEVDFLAPGGILLSVLGLPKDLKLTEGRKVVAVWGSVHLYAKLPQFLEKGIIKASPNRVEKVSDGLAGVSAALKRLEAGQVSGHKLVINPSEIPDDV</sequence>
<dbReference type="SUPFAM" id="SSF51735">
    <property type="entry name" value="NAD(P)-binding Rossmann-fold domains"/>
    <property type="match status" value="1"/>
</dbReference>
<dbReference type="Pfam" id="PF08240">
    <property type="entry name" value="ADH_N"/>
    <property type="match status" value="1"/>
</dbReference>
<evidence type="ECO:0000313" key="2">
    <source>
        <dbReference type="EMBL" id="KAL0953196.1"/>
    </source>
</evidence>
<dbReference type="InterPro" id="IPR047122">
    <property type="entry name" value="Trans-enoyl_RdTase-like"/>
</dbReference>